<dbReference type="Pfam" id="PF00296">
    <property type="entry name" value="Bac_luciferase"/>
    <property type="match status" value="1"/>
</dbReference>
<keyword evidence="1" id="KW-0560">Oxidoreductase</keyword>
<dbReference type="PANTHER" id="PTHR43244">
    <property type="match status" value="1"/>
</dbReference>
<dbReference type="InterPro" id="IPR019910">
    <property type="entry name" value="Lucif-like_OxRdtase_MSMEG_4879"/>
</dbReference>
<dbReference type="Gene3D" id="3.20.20.30">
    <property type="entry name" value="Luciferase-like domain"/>
    <property type="match status" value="1"/>
</dbReference>
<name>A0A381URA4_9ZZZZ</name>
<protein>
    <recommendedName>
        <fullName evidence="2">Luciferase-like domain-containing protein</fullName>
    </recommendedName>
</protein>
<dbReference type="CDD" id="cd01097">
    <property type="entry name" value="Tetrahydromethanopterin_reductase"/>
    <property type="match status" value="1"/>
</dbReference>
<dbReference type="NCBIfam" id="TIGR03564">
    <property type="entry name" value="F420_MSMEG_4879"/>
    <property type="match status" value="1"/>
</dbReference>
<feature type="domain" description="Luciferase-like" evidence="2">
    <location>
        <begin position="12"/>
        <end position="276"/>
    </location>
</feature>
<dbReference type="SUPFAM" id="SSF51679">
    <property type="entry name" value="Bacterial luciferase-like"/>
    <property type="match status" value="1"/>
</dbReference>
<sequence length="306" mass="32754">MKLGIYGGNVRRGQPLSSLVDEIVQIEEQGFSSYWCPQVGTFDALTMIALAGPQTSTIELGTAVVPSYPRHPSALAQQAATVNALTNGRLILGVGPSHAPSIEALGLEYSRPARHMREYVSILKALGDEGRVEFDGEMYKMKTGFACPEASPFPVVMSALAPLMLKAAGEVADGTVTWMVGNKTIRDHTVPIITKAASDSGRATPRVIVGVPVCVHDDHEQAIARSVQIFQGYGHLPNYRRQLDAEGIDQAGEIAVVGNESEVEARLREFFDAGATEVIASVYPAGDDGRASFTRTNECLRSLLAA</sequence>
<dbReference type="EMBL" id="UINC01006969">
    <property type="protein sequence ID" value="SVA30699.1"/>
    <property type="molecule type" value="Genomic_DNA"/>
</dbReference>
<evidence type="ECO:0000256" key="1">
    <source>
        <dbReference type="ARBA" id="ARBA00023002"/>
    </source>
</evidence>
<organism evidence="3">
    <name type="scientific">marine metagenome</name>
    <dbReference type="NCBI Taxonomy" id="408172"/>
    <lineage>
        <taxon>unclassified sequences</taxon>
        <taxon>metagenomes</taxon>
        <taxon>ecological metagenomes</taxon>
    </lineage>
</organism>
<dbReference type="InterPro" id="IPR011251">
    <property type="entry name" value="Luciferase-like_dom"/>
</dbReference>
<proteinExistence type="predicted"/>
<dbReference type="InterPro" id="IPR050564">
    <property type="entry name" value="F420-G6PD/mer"/>
</dbReference>
<reference evidence="3" key="1">
    <citation type="submission" date="2018-05" db="EMBL/GenBank/DDBJ databases">
        <authorList>
            <person name="Lanie J.A."/>
            <person name="Ng W.-L."/>
            <person name="Kazmierczak K.M."/>
            <person name="Andrzejewski T.M."/>
            <person name="Davidsen T.M."/>
            <person name="Wayne K.J."/>
            <person name="Tettelin H."/>
            <person name="Glass J.I."/>
            <person name="Rusch D."/>
            <person name="Podicherti R."/>
            <person name="Tsui H.-C.T."/>
            <person name="Winkler M.E."/>
        </authorList>
    </citation>
    <scope>NUCLEOTIDE SEQUENCE</scope>
</reference>
<dbReference type="GO" id="GO:0016705">
    <property type="term" value="F:oxidoreductase activity, acting on paired donors, with incorporation or reduction of molecular oxygen"/>
    <property type="evidence" value="ECO:0007669"/>
    <property type="project" value="InterPro"/>
</dbReference>
<accession>A0A381URA4</accession>
<evidence type="ECO:0000259" key="2">
    <source>
        <dbReference type="Pfam" id="PF00296"/>
    </source>
</evidence>
<dbReference type="AlphaFoldDB" id="A0A381URA4"/>
<evidence type="ECO:0000313" key="3">
    <source>
        <dbReference type="EMBL" id="SVA30699.1"/>
    </source>
</evidence>
<dbReference type="InterPro" id="IPR036661">
    <property type="entry name" value="Luciferase-like_sf"/>
</dbReference>
<dbReference type="PANTHER" id="PTHR43244:SF1">
    <property type="entry name" value="5,10-METHYLENETETRAHYDROMETHANOPTERIN REDUCTASE"/>
    <property type="match status" value="1"/>
</dbReference>
<gene>
    <name evidence="3" type="ORF">METZ01_LOCUS83553</name>
</gene>